<dbReference type="Gene3D" id="3.10.450.50">
    <property type="match status" value="1"/>
</dbReference>
<dbReference type="InterPro" id="IPR032710">
    <property type="entry name" value="NTF2-like_dom_sf"/>
</dbReference>
<dbReference type="Pfam" id="PF12680">
    <property type="entry name" value="SnoaL_2"/>
    <property type="match status" value="1"/>
</dbReference>
<protein>
    <recommendedName>
        <fullName evidence="1">SnoaL-like domain-containing protein</fullName>
    </recommendedName>
</protein>
<dbReference type="EMBL" id="LNAL01000002">
    <property type="protein sequence ID" value="KUG09967.1"/>
    <property type="molecule type" value="Genomic_DNA"/>
</dbReference>
<proteinExistence type="predicted"/>
<evidence type="ECO:0000313" key="3">
    <source>
        <dbReference type="Proteomes" id="UP000054223"/>
    </source>
</evidence>
<dbReference type="OrthoDB" id="3681559at2"/>
<organism evidence="2 3">
    <name type="scientific">Solirubrum puertoriconensis</name>
    <dbReference type="NCBI Taxonomy" id="1751427"/>
    <lineage>
        <taxon>Bacteria</taxon>
        <taxon>Pseudomonadati</taxon>
        <taxon>Bacteroidota</taxon>
        <taxon>Cytophagia</taxon>
        <taxon>Cytophagales</taxon>
    </lineage>
</organism>
<dbReference type="RefSeq" id="WP_059066976.1">
    <property type="nucleotide sequence ID" value="NZ_LNAL01000002.1"/>
</dbReference>
<accession>A0A9X0HPQ1</accession>
<name>A0A9X0HPQ1_SOLP1</name>
<sequence length="147" mass="17006">METQAELLTADTELVQRNKHVVDTFFTALETQQFELLREVFAEHGRQLNPYVPAGFPPSFDGSEAIYRQYSSLPQQFGQMRFPRTIYATDDPNFLFVQFRGEIDIKAGGKYENDYLGTFRLQDGRIVEYTEYFNPLVMAKAFGIPLQ</sequence>
<comment type="caution">
    <text evidence="2">The sequence shown here is derived from an EMBL/GenBank/DDBJ whole genome shotgun (WGS) entry which is preliminary data.</text>
</comment>
<gene>
    <name evidence="2" type="ORF">ASU33_20700</name>
</gene>
<dbReference type="InterPro" id="IPR037401">
    <property type="entry name" value="SnoaL-like"/>
</dbReference>
<dbReference type="AlphaFoldDB" id="A0A9X0HPQ1"/>
<dbReference type="SUPFAM" id="SSF54427">
    <property type="entry name" value="NTF2-like"/>
    <property type="match status" value="1"/>
</dbReference>
<evidence type="ECO:0000313" key="2">
    <source>
        <dbReference type="EMBL" id="KUG09967.1"/>
    </source>
</evidence>
<dbReference type="Proteomes" id="UP000054223">
    <property type="component" value="Unassembled WGS sequence"/>
</dbReference>
<evidence type="ECO:0000259" key="1">
    <source>
        <dbReference type="Pfam" id="PF12680"/>
    </source>
</evidence>
<feature type="domain" description="SnoaL-like" evidence="1">
    <location>
        <begin position="22"/>
        <end position="129"/>
    </location>
</feature>
<keyword evidence="3" id="KW-1185">Reference proteome</keyword>
<reference evidence="2 3" key="1">
    <citation type="submission" date="2015-11" db="EMBL/GenBank/DDBJ databases">
        <title>Solirubrum puertoriconensis gen. nov. an environmental bacteria isolated in Puerto Rico.</title>
        <authorList>
            <person name="Cuebas-Irizarry M.F."/>
            <person name="Montalvo-Rodriguez R."/>
        </authorList>
    </citation>
    <scope>NUCLEOTIDE SEQUENCE [LARGE SCALE GENOMIC DNA]</scope>
    <source>
        <strain evidence="2 3">MC1A</strain>
    </source>
</reference>